<feature type="domain" description="HTH cro/C1-type" evidence="1">
    <location>
        <begin position="36"/>
        <end position="90"/>
    </location>
</feature>
<protein>
    <submittedName>
        <fullName evidence="2">Transcriptional regulator with XRE-family HTH domain</fullName>
    </submittedName>
</protein>
<comment type="caution">
    <text evidence="2">The sequence shown here is derived from an EMBL/GenBank/DDBJ whole genome shotgun (WGS) entry which is preliminary data.</text>
</comment>
<proteinExistence type="predicted"/>
<dbReference type="EMBL" id="JAATJH010000008">
    <property type="protein sequence ID" value="NJC28049.1"/>
    <property type="molecule type" value="Genomic_DNA"/>
</dbReference>
<dbReference type="InterPro" id="IPR001387">
    <property type="entry name" value="Cro/C1-type_HTH"/>
</dbReference>
<gene>
    <name evidence="2" type="ORF">GGR27_003568</name>
</gene>
<name>A0ABX0XGR6_9BACT</name>
<evidence type="ECO:0000259" key="1">
    <source>
        <dbReference type="PROSITE" id="PS50943"/>
    </source>
</evidence>
<dbReference type="RefSeq" id="WP_168039726.1">
    <property type="nucleotide sequence ID" value="NZ_JAATJH010000008.1"/>
</dbReference>
<dbReference type="Gene3D" id="1.10.260.40">
    <property type="entry name" value="lambda repressor-like DNA-binding domains"/>
    <property type="match status" value="1"/>
</dbReference>
<dbReference type="InterPro" id="IPR010982">
    <property type="entry name" value="Lambda_DNA-bd_dom_sf"/>
</dbReference>
<evidence type="ECO:0000313" key="2">
    <source>
        <dbReference type="EMBL" id="NJC28049.1"/>
    </source>
</evidence>
<dbReference type="CDD" id="cd00093">
    <property type="entry name" value="HTH_XRE"/>
    <property type="match status" value="1"/>
</dbReference>
<dbReference type="SUPFAM" id="SSF47413">
    <property type="entry name" value="lambda repressor-like DNA-binding domains"/>
    <property type="match status" value="1"/>
</dbReference>
<sequence length="145" mass="15906">MKRTLVTTPLWENIVADIPQWAAIKTDLGFDIVEIIHQELIRKGWNQNDLAQALGKLPSEVSRWLNPGHNFTLKTLAKLSAALEVTLIATPAQYASQQAHAIQEVAAIDNQAFSPKYYSYGSTIAVDVEEEPVIEAGSPSYAMAA</sequence>
<dbReference type="Proteomes" id="UP000770785">
    <property type="component" value="Unassembled WGS sequence"/>
</dbReference>
<dbReference type="PROSITE" id="PS50943">
    <property type="entry name" value="HTH_CROC1"/>
    <property type="match status" value="1"/>
</dbReference>
<reference evidence="2 3" key="1">
    <citation type="submission" date="2020-03" db="EMBL/GenBank/DDBJ databases">
        <title>Genomic Encyclopedia of Type Strains, Phase IV (KMG-IV): sequencing the most valuable type-strain genomes for metagenomic binning, comparative biology and taxonomic classification.</title>
        <authorList>
            <person name="Goeker M."/>
        </authorList>
    </citation>
    <scope>NUCLEOTIDE SEQUENCE [LARGE SCALE GENOMIC DNA]</scope>
    <source>
        <strain evidence="2 3">DSM 105096</strain>
    </source>
</reference>
<keyword evidence="3" id="KW-1185">Reference proteome</keyword>
<evidence type="ECO:0000313" key="3">
    <source>
        <dbReference type="Proteomes" id="UP000770785"/>
    </source>
</evidence>
<dbReference type="Pfam" id="PF01381">
    <property type="entry name" value="HTH_3"/>
    <property type="match status" value="1"/>
</dbReference>
<organism evidence="2 3">
    <name type="scientific">Neolewinella antarctica</name>
    <dbReference type="NCBI Taxonomy" id="442734"/>
    <lineage>
        <taxon>Bacteria</taxon>
        <taxon>Pseudomonadati</taxon>
        <taxon>Bacteroidota</taxon>
        <taxon>Saprospiria</taxon>
        <taxon>Saprospirales</taxon>
        <taxon>Lewinellaceae</taxon>
        <taxon>Neolewinella</taxon>
    </lineage>
</organism>
<accession>A0ABX0XGR6</accession>
<dbReference type="SMART" id="SM00530">
    <property type="entry name" value="HTH_XRE"/>
    <property type="match status" value="1"/>
</dbReference>